<dbReference type="Proteomes" id="UP000887104">
    <property type="component" value="Unassembled WGS sequence"/>
</dbReference>
<dbReference type="EMBL" id="BPEY01000227">
    <property type="protein sequence ID" value="GIU52754.1"/>
    <property type="molecule type" value="Genomic_DNA"/>
</dbReference>
<accession>A0ABQ4PRZ5</accession>
<keyword evidence="2" id="KW-1185">Reference proteome</keyword>
<proteinExistence type="predicted"/>
<gene>
    <name evidence="1" type="ORF">TUM4438_46190</name>
</gene>
<comment type="caution">
    <text evidence="1">The sequence shown here is derived from an EMBL/GenBank/DDBJ whole genome shotgun (WGS) entry which is preliminary data.</text>
</comment>
<sequence length="41" mass="5001">MIKWRHFSCEGVHYDLSHLWPDEWIYIHKGNGNNPDRTYIA</sequence>
<evidence type="ECO:0000313" key="2">
    <source>
        <dbReference type="Proteomes" id="UP000887104"/>
    </source>
</evidence>
<evidence type="ECO:0000313" key="1">
    <source>
        <dbReference type="EMBL" id="GIU52754.1"/>
    </source>
</evidence>
<name>A0ABQ4PRZ5_9GAMM</name>
<organism evidence="1 2">
    <name type="scientific">Shewanella sairae</name>
    <dbReference type="NCBI Taxonomy" id="190310"/>
    <lineage>
        <taxon>Bacteria</taxon>
        <taxon>Pseudomonadati</taxon>
        <taxon>Pseudomonadota</taxon>
        <taxon>Gammaproteobacteria</taxon>
        <taxon>Alteromonadales</taxon>
        <taxon>Shewanellaceae</taxon>
        <taxon>Shewanella</taxon>
    </lineage>
</organism>
<reference evidence="1" key="1">
    <citation type="submission" date="2021-05" db="EMBL/GenBank/DDBJ databases">
        <title>Molecular characterization for Shewanella algae harboring chromosomal blaOXA-55-like strains isolated from clinical and environment sample.</title>
        <authorList>
            <person name="Ohama Y."/>
            <person name="Aoki K."/>
            <person name="Harada S."/>
            <person name="Moriya K."/>
            <person name="Ishii Y."/>
            <person name="Tateda K."/>
        </authorList>
    </citation>
    <scope>NUCLEOTIDE SEQUENCE</scope>
    <source>
        <strain evidence="1">JCM 11563</strain>
    </source>
</reference>
<protein>
    <submittedName>
        <fullName evidence="1">Uncharacterized protein</fullName>
    </submittedName>
</protein>